<dbReference type="Gene3D" id="1.10.10.1450">
    <property type="match status" value="1"/>
</dbReference>
<organism evidence="2 3">
    <name type="scientific">Pararge aegeria aegeria</name>
    <dbReference type="NCBI Taxonomy" id="348720"/>
    <lineage>
        <taxon>Eukaryota</taxon>
        <taxon>Metazoa</taxon>
        <taxon>Ecdysozoa</taxon>
        <taxon>Arthropoda</taxon>
        <taxon>Hexapoda</taxon>
        <taxon>Insecta</taxon>
        <taxon>Pterygota</taxon>
        <taxon>Neoptera</taxon>
        <taxon>Endopterygota</taxon>
        <taxon>Lepidoptera</taxon>
        <taxon>Glossata</taxon>
        <taxon>Ditrysia</taxon>
        <taxon>Papilionoidea</taxon>
        <taxon>Nymphalidae</taxon>
        <taxon>Satyrinae</taxon>
        <taxon>Satyrini</taxon>
        <taxon>Parargina</taxon>
        <taxon>Pararge</taxon>
    </lineage>
</organism>
<evidence type="ECO:0000313" key="3">
    <source>
        <dbReference type="Proteomes" id="UP000838756"/>
    </source>
</evidence>
<keyword evidence="3" id="KW-1185">Reference proteome</keyword>
<dbReference type="GO" id="GO:0006303">
    <property type="term" value="P:double-strand break repair via nonhomologous end joining"/>
    <property type="evidence" value="ECO:0007669"/>
    <property type="project" value="TreeGrafter"/>
</dbReference>
<feature type="domain" description="Mos1 transposase HTH" evidence="1">
    <location>
        <begin position="9"/>
        <end position="53"/>
    </location>
</feature>
<dbReference type="Pfam" id="PF17906">
    <property type="entry name" value="HTH_48"/>
    <property type="match status" value="1"/>
</dbReference>
<evidence type="ECO:0000313" key="2">
    <source>
        <dbReference type="EMBL" id="CAH2210526.1"/>
    </source>
</evidence>
<dbReference type="GO" id="GO:0005634">
    <property type="term" value="C:nucleus"/>
    <property type="evidence" value="ECO:0007669"/>
    <property type="project" value="TreeGrafter"/>
</dbReference>
<dbReference type="PANTHER" id="PTHR46060">
    <property type="entry name" value="MARINER MOS1 TRANSPOSASE-LIKE PROTEIN"/>
    <property type="match status" value="1"/>
</dbReference>
<protein>
    <submittedName>
        <fullName evidence="2">Jg5614 protein</fullName>
    </submittedName>
</protein>
<accession>A0A8S4QLU0</accession>
<dbReference type="GO" id="GO:0046975">
    <property type="term" value="F:histone H3K36 methyltransferase activity"/>
    <property type="evidence" value="ECO:0007669"/>
    <property type="project" value="TreeGrafter"/>
</dbReference>
<sequence length="100" mass="11561">MSKANEENRYILKCYYNKVKNATEGAKKNCVVYGPSAASVRVAQIWFKRFQSRNFYVKDAPRSSRPITDKMDAIFEKAGQDRNFSSYNVAKELKIDHKTV</sequence>
<proteinExistence type="predicted"/>
<dbReference type="GO" id="GO:0044547">
    <property type="term" value="F:DNA topoisomerase binding"/>
    <property type="evidence" value="ECO:0007669"/>
    <property type="project" value="TreeGrafter"/>
</dbReference>
<name>A0A8S4QLU0_9NEOP</name>
<dbReference type="GO" id="GO:0000014">
    <property type="term" value="F:single-stranded DNA endodeoxyribonuclease activity"/>
    <property type="evidence" value="ECO:0007669"/>
    <property type="project" value="TreeGrafter"/>
</dbReference>
<dbReference type="GO" id="GO:0003697">
    <property type="term" value="F:single-stranded DNA binding"/>
    <property type="evidence" value="ECO:0007669"/>
    <property type="project" value="TreeGrafter"/>
</dbReference>
<comment type="caution">
    <text evidence="2">The sequence shown here is derived from an EMBL/GenBank/DDBJ whole genome shotgun (WGS) entry which is preliminary data.</text>
</comment>
<gene>
    <name evidence="2" type="primary">jg5614</name>
    <name evidence="2" type="ORF">PAEG_LOCUS2431</name>
</gene>
<dbReference type="GO" id="GO:0000793">
    <property type="term" value="C:condensed chromosome"/>
    <property type="evidence" value="ECO:0007669"/>
    <property type="project" value="TreeGrafter"/>
</dbReference>
<evidence type="ECO:0000259" key="1">
    <source>
        <dbReference type="Pfam" id="PF17906"/>
    </source>
</evidence>
<dbReference type="InterPro" id="IPR041426">
    <property type="entry name" value="Mos1_HTH"/>
</dbReference>
<dbReference type="AlphaFoldDB" id="A0A8S4QLU0"/>
<dbReference type="GO" id="GO:0031297">
    <property type="term" value="P:replication fork processing"/>
    <property type="evidence" value="ECO:0007669"/>
    <property type="project" value="TreeGrafter"/>
</dbReference>
<dbReference type="InterPro" id="IPR052709">
    <property type="entry name" value="Transposase-MT_Hybrid"/>
</dbReference>
<dbReference type="GO" id="GO:0015074">
    <property type="term" value="P:DNA integration"/>
    <property type="evidence" value="ECO:0007669"/>
    <property type="project" value="TreeGrafter"/>
</dbReference>
<reference evidence="2" key="1">
    <citation type="submission" date="2022-03" db="EMBL/GenBank/DDBJ databases">
        <authorList>
            <person name="Lindestad O."/>
        </authorList>
    </citation>
    <scope>NUCLEOTIDE SEQUENCE</scope>
</reference>
<dbReference type="PANTHER" id="PTHR46060:SF2">
    <property type="entry name" value="HISTONE-LYSINE N-METHYLTRANSFERASE SETMAR"/>
    <property type="match status" value="1"/>
</dbReference>
<dbReference type="GO" id="GO:0000729">
    <property type="term" value="P:DNA double-strand break processing"/>
    <property type="evidence" value="ECO:0007669"/>
    <property type="project" value="TreeGrafter"/>
</dbReference>
<dbReference type="GO" id="GO:0003690">
    <property type="term" value="F:double-stranded DNA binding"/>
    <property type="evidence" value="ECO:0007669"/>
    <property type="project" value="TreeGrafter"/>
</dbReference>
<dbReference type="OrthoDB" id="616263at2759"/>
<dbReference type="Proteomes" id="UP000838756">
    <property type="component" value="Unassembled WGS sequence"/>
</dbReference>
<dbReference type="GO" id="GO:0044774">
    <property type="term" value="P:mitotic DNA integrity checkpoint signaling"/>
    <property type="evidence" value="ECO:0007669"/>
    <property type="project" value="TreeGrafter"/>
</dbReference>
<dbReference type="GO" id="GO:0035861">
    <property type="term" value="C:site of double-strand break"/>
    <property type="evidence" value="ECO:0007669"/>
    <property type="project" value="TreeGrafter"/>
</dbReference>
<dbReference type="GO" id="GO:0042800">
    <property type="term" value="F:histone H3K4 methyltransferase activity"/>
    <property type="evidence" value="ECO:0007669"/>
    <property type="project" value="TreeGrafter"/>
</dbReference>
<dbReference type="EMBL" id="CAKXAJ010007669">
    <property type="protein sequence ID" value="CAH2210526.1"/>
    <property type="molecule type" value="Genomic_DNA"/>
</dbReference>